<dbReference type="PANTHER" id="PTHR43856:SF1">
    <property type="entry name" value="MITOCHONDRIAL CARDIOLIPIN HYDROLASE"/>
    <property type="match status" value="1"/>
</dbReference>
<evidence type="ECO:0000259" key="7">
    <source>
        <dbReference type="PROSITE" id="PS50035"/>
    </source>
</evidence>
<dbReference type="Proteomes" id="UP001162131">
    <property type="component" value="Unassembled WGS sequence"/>
</dbReference>
<dbReference type="PANTHER" id="PTHR43856">
    <property type="entry name" value="CARDIOLIPIN HYDROLASE"/>
    <property type="match status" value="1"/>
</dbReference>
<evidence type="ECO:0000256" key="6">
    <source>
        <dbReference type="SAM" id="MobiDB-lite"/>
    </source>
</evidence>
<dbReference type="SUPFAM" id="SSF56024">
    <property type="entry name" value="Phospholipase D/nuclease"/>
    <property type="match status" value="1"/>
</dbReference>
<keyword evidence="9" id="KW-1185">Reference proteome</keyword>
<feature type="region of interest" description="Disordered" evidence="6">
    <location>
        <begin position="1"/>
        <end position="23"/>
    </location>
</feature>
<keyword evidence="1" id="KW-0378">Hydrolase</keyword>
<evidence type="ECO:0000256" key="4">
    <source>
        <dbReference type="ARBA" id="ARBA00038012"/>
    </source>
</evidence>
<evidence type="ECO:0000313" key="8">
    <source>
        <dbReference type="EMBL" id="CAG9332213.1"/>
    </source>
</evidence>
<gene>
    <name evidence="8" type="ORF">BSTOLATCC_MIC55665</name>
</gene>
<organism evidence="8 9">
    <name type="scientific">Blepharisma stoltei</name>
    <dbReference type="NCBI Taxonomy" id="1481888"/>
    <lineage>
        <taxon>Eukaryota</taxon>
        <taxon>Sar</taxon>
        <taxon>Alveolata</taxon>
        <taxon>Ciliophora</taxon>
        <taxon>Postciliodesmatophora</taxon>
        <taxon>Heterotrichea</taxon>
        <taxon>Heterotrichida</taxon>
        <taxon>Blepharismidae</taxon>
        <taxon>Blepharisma</taxon>
    </lineage>
</organism>
<dbReference type="Gene3D" id="3.30.870.10">
    <property type="entry name" value="Endonuclease Chain A"/>
    <property type="match status" value="1"/>
</dbReference>
<feature type="domain" description="PLD phosphodiesterase" evidence="7">
    <location>
        <begin position="202"/>
        <end position="229"/>
    </location>
</feature>
<evidence type="ECO:0000256" key="5">
    <source>
        <dbReference type="ARBA" id="ARBA00040549"/>
    </source>
</evidence>
<evidence type="ECO:0000313" key="9">
    <source>
        <dbReference type="Proteomes" id="UP001162131"/>
    </source>
</evidence>
<keyword evidence="2" id="KW-0442">Lipid degradation</keyword>
<protein>
    <recommendedName>
        <fullName evidence="5">Mitochondrial cardiolipin hydrolase</fullName>
    </recommendedName>
</protein>
<comment type="similarity">
    <text evidence="4">Belongs to the phospholipase D family. MitoPLD/Zucchini subfamily.</text>
</comment>
<dbReference type="EMBL" id="CAJZBQ010000054">
    <property type="protein sequence ID" value="CAG9332213.1"/>
    <property type="molecule type" value="Genomic_DNA"/>
</dbReference>
<dbReference type="CDD" id="cd09171">
    <property type="entry name" value="PLDc_vPLD6_like"/>
    <property type="match status" value="1"/>
</dbReference>
<keyword evidence="3" id="KW-0443">Lipid metabolism</keyword>
<dbReference type="GO" id="GO:0016891">
    <property type="term" value="F:RNA endonuclease activity producing 5'-phosphomonoesters, hydrolytic mechanism"/>
    <property type="evidence" value="ECO:0007669"/>
    <property type="project" value="TreeGrafter"/>
</dbReference>
<feature type="compositionally biased region" description="Basic and acidic residues" evidence="6">
    <location>
        <begin position="13"/>
        <end position="23"/>
    </location>
</feature>
<dbReference type="Pfam" id="PF13091">
    <property type="entry name" value="PLDc_2"/>
    <property type="match status" value="1"/>
</dbReference>
<dbReference type="SMART" id="SM00155">
    <property type="entry name" value="PLDc"/>
    <property type="match status" value="1"/>
</dbReference>
<evidence type="ECO:0000256" key="1">
    <source>
        <dbReference type="ARBA" id="ARBA00022801"/>
    </source>
</evidence>
<dbReference type="GO" id="GO:0016042">
    <property type="term" value="P:lipid catabolic process"/>
    <property type="evidence" value="ECO:0007669"/>
    <property type="project" value="UniProtKB-KW"/>
</dbReference>
<sequence>MKSVSTPRKRAKHIDNEEYKPSKSEIIEANEHEQEEIANDNHVSSEEIYRYLRKNVGDMNSLKGLRKLVIESSCSRRLINSVISYIFDLTEKNPSAVEWGKKAVVLATSEVLEPKKRIREAFFFPSTESEQRLIKYLNKAKTKMLVSVFTITNDNLSNALRNARRRGVNVMIISDDECMKMNGSDIRALYEEGFSVRVDLNPFAHMHNKFVVIDDYLLITGSFNWTKQAVQKNQENLVVVDDSILAHLYTDEFFKLWEKFEPSEEKYFKKKIAQNIVYKESIENYEEKIESLPEQESYDYNLNNKSPAYELGMLQEIQDQAQKEEEIFEVKETQNSQIYEKGLKENVSPSESEVIQESKCVVF</sequence>
<name>A0AAU9KG49_9CILI</name>
<comment type="caution">
    <text evidence="8">The sequence shown here is derived from an EMBL/GenBank/DDBJ whole genome shotgun (WGS) entry which is preliminary data.</text>
</comment>
<dbReference type="PROSITE" id="PS50035">
    <property type="entry name" value="PLD"/>
    <property type="match status" value="1"/>
</dbReference>
<accession>A0AAU9KG49</accession>
<dbReference type="AlphaFoldDB" id="A0AAU9KG49"/>
<dbReference type="InterPro" id="IPR025202">
    <property type="entry name" value="PLD-like_dom"/>
</dbReference>
<proteinExistence type="inferred from homology"/>
<reference evidence="8" key="1">
    <citation type="submission" date="2021-09" db="EMBL/GenBank/DDBJ databases">
        <authorList>
            <consortium name="AG Swart"/>
            <person name="Singh M."/>
            <person name="Singh A."/>
            <person name="Seah K."/>
            <person name="Emmerich C."/>
        </authorList>
    </citation>
    <scope>NUCLEOTIDE SEQUENCE</scope>
    <source>
        <strain evidence="8">ATCC30299</strain>
    </source>
</reference>
<evidence type="ECO:0000256" key="2">
    <source>
        <dbReference type="ARBA" id="ARBA00022963"/>
    </source>
</evidence>
<evidence type="ECO:0000256" key="3">
    <source>
        <dbReference type="ARBA" id="ARBA00023098"/>
    </source>
</evidence>
<dbReference type="InterPro" id="IPR051406">
    <property type="entry name" value="PLD_domain"/>
</dbReference>
<dbReference type="InterPro" id="IPR001736">
    <property type="entry name" value="PLipase_D/transphosphatidylase"/>
</dbReference>